<dbReference type="HOGENOM" id="CLU_1934861_0_0_9"/>
<dbReference type="PATRIC" id="fig|1235802.3.peg.1148"/>
<organism evidence="1 2">
    <name type="scientific">Eubacterium plexicaudatum ASF492</name>
    <dbReference type="NCBI Taxonomy" id="1235802"/>
    <lineage>
        <taxon>Bacteria</taxon>
        <taxon>Bacillati</taxon>
        <taxon>Bacillota</taxon>
        <taxon>Clostridia</taxon>
        <taxon>Eubacteriales</taxon>
        <taxon>Eubacteriaceae</taxon>
        <taxon>Eubacterium</taxon>
    </lineage>
</organism>
<evidence type="ECO:0000313" key="2">
    <source>
        <dbReference type="Proteomes" id="UP000012589"/>
    </source>
</evidence>
<dbReference type="AlphaFoldDB" id="N2BD18"/>
<proteinExistence type="predicted"/>
<gene>
    <name evidence="1" type="ORF">C823_01070</name>
</gene>
<sequence length="130" mass="14933">MGNKWYMTAEDIAADLGIDEKEAGRLLRNLGERIKRKGGCYIAGRVPVSYYQKMKDTDFMSPDGMEADCCPLNQKRLLSLKEFCVYASFGQNTARQFAKKAGIEKRIGHKVLYDRVLFDDWCDKNKSMEM</sequence>
<keyword evidence="2" id="KW-1185">Reference proteome</keyword>
<dbReference type="STRING" id="1235802.C823_01070"/>
<dbReference type="Proteomes" id="UP000012589">
    <property type="component" value="Unassembled WGS sequence"/>
</dbReference>
<protein>
    <recommendedName>
        <fullName evidence="3">DNA-binding protein</fullName>
    </recommendedName>
</protein>
<evidence type="ECO:0000313" key="1">
    <source>
        <dbReference type="EMBL" id="EMZ34689.1"/>
    </source>
</evidence>
<name>N2BD18_9FIRM</name>
<comment type="caution">
    <text evidence="1">The sequence shown here is derived from an EMBL/GenBank/DDBJ whole genome shotgun (WGS) entry which is preliminary data.</text>
</comment>
<evidence type="ECO:0008006" key="3">
    <source>
        <dbReference type="Google" id="ProtNLM"/>
    </source>
</evidence>
<dbReference type="EMBL" id="AQFT01000033">
    <property type="protein sequence ID" value="EMZ34689.1"/>
    <property type="molecule type" value="Genomic_DNA"/>
</dbReference>
<dbReference type="OrthoDB" id="2053861at2"/>
<reference evidence="1 2" key="1">
    <citation type="journal article" date="2014" name="Genome Announc.">
        <title>Draft genome sequences of the altered schaedler flora, a defined bacterial community from gnotobiotic mice.</title>
        <authorList>
            <person name="Wannemuehler M.J."/>
            <person name="Overstreet A.M."/>
            <person name="Ward D.V."/>
            <person name="Phillips G.J."/>
        </authorList>
    </citation>
    <scope>NUCLEOTIDE SEQUENCE [LARGE SCALE GENOMIC DNA]</scope>
    <source>
        <strain evidence="1 2">ASF492</strain>
    </source>
</reference>
<accession>N2BD18</accession>